<protein>
    <recommendedName>
        <fullName evidence="3">HAT C-terminal dimerisation domain-containing protein</fullName>
    </recommendedName>
</protein>
<dbReference type="PANTHER" id="PTHR40866:SF1">
    <property type="entry name" value="BED-TYPE DOMAIN-CONTAINING PROTEIN"/>
    <property type="match status" value="1"/>
</dbReference>
<proteinExistence type="predicted"/>
<dbReference type="PANTHER" id="PTHR40866">
    <property type="entry name" value="BED-TYPE DOMAIN-CONTAINING PROTEIN"/>
    <property type="match status" value="1"/>
</dbReference>
<evidence type="ECO:0000313" key="2">
    <source>
        <dbReference type="Proteomes" id="UP000028582"/>
    </source>
</evidence>
<name>A0A080ZF74_PHYNI</name>
<dbReference type="OrthoDB" id="119381at2759"/>
<sequence>MFRPKIHNGGLVPTLSQGVCVLRGNTARLTRSEKTALRAFEVTTDERLANDDVEGSFVEHMEKHRRLARHEQRYVLLRSVPPTSNMVEKFFSIARTTFGHERNELQPITLEQILFLRQNAGYWDASTVDRARQ</sequence>
<dbReference type="Proteomes" id="UP000028582">
    <property type="component" value="Unassembled WGS sequence"/>
</dbReference>
<evidence type="ECO:0000313" key="1">
    <source>
        <dbReference type="EMBL" id="ETO65285.1"/>
    </source>
</evidence>
<dbReference type="EMBL" id="ANJA01003206">
    <property type="protein sequence ID" value="ETO65285.1"/>
    <property type="molecule type" value="Genomic_DNA"/>
</dbReference>
<comment type="caution">
    <text evidence="1">The sequence shown here is derived from an EMBL/GenBank/DDBJ whole genome shotgun (WGS) entry which is preliminary data.</text>
</comment>
<gene>
    <name evidence="1" type="ORF">F444_17408</name>
</gene>
<evidence type="ECO:0008006" key="3">
    <source>
        <dbReference type="Google" id="ProtNLM"/>
    </source>
</evidence>
<reference evidence="1 2" key="1">
    <citation type="submission" date="2013-11" db="EMBL/GenBank/DDBJ databases">
        <title>The Genome Sequence of Phytophthora parasitica P1976.</title>
        <authorList>
            <consortium name="The Broad Institute Genomics Platform"/>
            <person name="Russ C."/>
            <person name="Tyler B."/>
            <person name="Panabieres F."/>
            <person name="Shan W."/>
            <person name="Tripathy S."/>
            <person name="Grunwald N."/>
            <person name="Machado M."/>
            <person name="Johnson C.S."/>
            <person name="Walker B."/>
            <person name="Young S."/>
            <person name="Zeng Q."/>
            <person name="Gargeya S."/>
            <person name="Fitzgerald M."/>
            <person name="Haas B."/>
            <person name="Abouelleil A."/>
            <person name="Allen A.W."/>
            <person name="Alvarado L."/>
            <person name="Arachchi H.M."/>
            <person name="Berlin A.M."/>
            <person name="Chapman S.B."/>
            <person name="Gainer-Dewar J."/>
            <person name="Goldberg J."/>
            <person name="Griggs A."/>
            <person name="Gujja S."/>
            <person name="Hansen M."/>
            <person name="Howarth C."/>
            <person name="Imamovic A."/>
            <person name="Ireland A."/>
            <person name="Larimer J."/>
            <person name="McCowan C."/>
            <person name="Murphy C."/>
            <person name="Pearson M."/>
            <person name="Poon T.W."/>
            <person name="Priest M."/>
            <person name="Roberts A."/>
            <person name="Saif S."/>
            <person name="Shea T."/>
            <person name="Sisk P."/>
            <person name="Sykes S."/>
            <person name="Wortman J."/>
            <person name="Nusbaum C."/>
            <person name="Birren B."/>
        </authorList>
    </citation>
    <scope>NUCLEOTIDE SEQUENCE [LARGE SCALE GENOMIC DNA]</scope>
    <source>
        <strain evidence="1 2">P1976</strain>
    </source>
</reference>
<accession>A0A080ZF74</accession>
<organism evidence="1 2">
    <name type="scientific">Phytophthora nicotianae P1976</name>
    <dbReference type="NCBI Taxonomy" id="1317066"/>
    <lineage>
        <taxon>Eukaryota</taxon>
        <taxon>Sar</taxon>
        <taxon>Stramenopiles</taxon>
        <taxon>Oomycota</taxon>
        <taxon>Peronosporomycetes</taxon>
        <taxon>Peronosporales</taxon>
        <taxon>Peronosporaceae</taxon>
        <taxon>Phytophthora</taxon>
    </lineage>
</organism>
<dbReference type="AlphaFoldDB" id="A0A080ZF74"/>